<accession>A0ABN9QR88</accession>
<evidence type="ECO:0000256" key="2">
    <source>
        <dbReference type="SAM" id="SignalP"/>
    </source>
</evidence>
<name>A0ABN9QR88_9DINO</name>
<feature type="transmembrane region" description="Helical" evidence="1">
    <location>
        <begin position="38"/>
        <end position="59"/>
    </location>
</feature>
<keyword evidence="2" id="KW-0732">Signal</keyword>
<feature type="signal peptide" evidence="2">
    <location>
        <begin position="1"/>
        <end position="22"/>
    </location>
</feature>
<keyword evidence="1" id="KW-0812">Transmembrane</keyword>
<keyword evidence="4" id="KW-1185">Reference proteome</keyword>
<feature type="non-terminal residue" evidence="3">
    <location>
        <position position="1"/>
    </location>
</feature>
<evidence type="ECO:0000256" key="1">
    <source>
        <dbReference type="SAM" id="Phobius"/>
    </source>
</evidence>
<dbReference type="EMBL" id="CAUYUJ010003961">
    <property type="protein sequence ID" value="CAK0807579.1"/>
    <property type="molecule type" value="Genomic_DNA"/>
</dbReference>
<evidence type="ECO:0000313" key="3">
    <source>
        <dbReference type="EMBL" id="CAK0807579.1"/>
    </source>
</evidence>
<proteinExistence type="predicted"/>
<feature type="transmembrane region" description="Helical" evidence="1">
    <location>
        <begin position="71"/>
        <end position="91"/>
    </location>
</feature>
<organism evidence="3 4">
    <name type="scientific">Prorocentrum cordatum</name>
    <dbReference type="NCBI Taxonomy" id="2364126"/>
    <lineage>
        <taxon>Eukaryota</taxon>
        <taxon>Sar</taxon>
        <taxon>Alveolata</taxon>
        <taxon>Dinophyceae</taxon>
        <taxon>Prorocentrales</taxon>
        <taxon>Prorocentraceae</taxon>
        <taxon>Prorocentrum</taxon>
    </lineage>
</organism>
<reference evidence="3" key="1">
    <citation type="submission" date="2023-10" db="EMBL/GenBank/DDBJ databases">
        <authorList>
            <person name="Chen Y."/>
            <person name="Shah S."/>
            <person name="Dougan E. K."/>
            <person name="Thang M."/>
            <person name="Chan C."/>
        </authorList>
    </citation>
    <scope>NUCLEOTIDE SEQUENCE [LARGE SCALE GENOMIC DNA]</scope>
</reference>
<dbReference type="Proteomes" id="UP001189429">
    <property type="component" value="Unassembled WGS sequence"/>
</dbReference>
<gene>
    <name evidence="3" type="ORF">PCOR1329_LOCUS13423</name>
</gene>
<keyword evidence="1" id="KW-0472">Membrane</keyword>
<keyword evidence="1" id="KW-1133">Transmembrane helix</keyword>
<protein>
    <submittedName>
        <fullName evidence="3">Uncharacterized protein</fullName>
    </submittedName>
</protein>
<sequence>EDRALCSCSVAGFAGLLVSVMALDMSGKVQPTRGERFWGVAIPVSGSLAVGTSTACRLMGKVHGQLGMAPWPACLLLFLTIAGFTTVLVRGDRDAYPSRKP</sequence>
<feature type="chain" id="PRO_5046338736" evidence="2">
    <location>
        <begin position="23"/>
        <end position="101"/>
    </location>
</feature>
<comment type="caution">
    <text evidence="3">The sequence shown here is derived from an EMBL/GenBank/DDBJ whole genome shotgun (WGS) entry which is preliminary data.</text>
</comment>
<evidence type="ECO:0000313" key="4">
    <source>
        <dbReference type="Proteomes" id="UP001189429"/>
    </source>
</evidence>